<organism evidence="1 2">
    <name type="scientific">Pontibacter mucosus</name>
    <dbReference type="NCBI Taxonomy" id="1649266"/>
    <lineage>
        <taxon>Bacteria</taxon>
        <taxon>Pseudomonadati</taxon>
        <taxon>Bacteroidota</taxon>
        <taxon>Cytophagia</taxon>
        <taxon>Cytophagales</taxon>
        <taxon>Hymenobacteraceae</taxon>
        <taxon>Pontibacter</taxon>
    </lineage>
</organism>
<name>A0A2T5YPE8_9BACT</name>
<comment type="caution">
    <text evidence="1">The sequence shown here is derived from an EMBL/GenBank/DDBJ whole genome shotgun (WGS) entry which is preliminary data.</text>
</comment>
<gene>
    <name evidence="1" type="ORF">C8N40_102154</name>
</gene>
<keyword evidence="2" id="KW-1185">Reference proteome</keyword>
<proteinExistence type="predicted"/>
<dbReference type="RefSeq" id="WP_108210583.1">
    <property type="nucleotide sequence ID" value="NZ_QBKI01000002.1"/>
</dbReference>
<reference evidence="1 2" key="1">
    <citation type="submission" date="2018-04" db="EMBL/GenBank/DDBJ databases">
        <title>Genomic Encyclopedia of Archaeal and Bacterial Type Strains, Phase II (KMG-II): from individual species to whole genera.</title>
        <authorList>
            <person name="Goeker M."/>
        </authorList>
    </citation>
    <scope>NUCLEOTIDE SEQUENCE [LARGE SCALE GENOMIC DNA]</scope>
    <source>
        <strain evidence="1 2">DSM 100162</strain>
    </source>
</reference>
<evidence type="ECO:0000313" key="2">
    <source>
        <dbReference type="Proteomes" id="UP000244225"/>
    </source>
</evidence>
<accession>A0A2T5YPE8</accession>
<dbReference type="EMBL" id="QBKI01000002">
    <property type="protein sequence ID" value="PTX21181.1"/>
    <property type="molecule type" value="Genomic_DNA"/>
</dbReference>
<dbReference type="Proteomes" id="UP000244225">
    <property type="component" value="Unassembled WGS sequence"/>
</dbReference>
<sequence>MNEQNHSFRQTQRIRPKTGQDAEVLVESSFIKEELPLPYVLYPNIYGTFIGFASQPNEQIYFCLCNEPAINNYLDLLEQTPEVIDSNLTNIIILLSHDFPPLVFENFSEQALKTKHFFKYKGKICHKCNLATPSVRAMHPMYGGKFKQYYGWYIKQQYFHLGINQHGNYLESKCPDEIVELVKQGHKAHKAAYKELSKLNEMVSGPKRPDISDDEITYWSNVKMEEAETYKQLDKESRALHRELSNKIENIVRQEFGFRKVGEGWIGESILCKIVQRLFPEEQVIRHHRPSWLKGLELDIYIPKINLAFEYQGQQHYHPVKAWGGEKGLQKVKERDQQKRLLCAEKGVQLITVDYTEPLTENHIKKLIKNKG</sequence>
<protein>
    <submittedName>
        <fullName evidence="1">Uncharacterized protein</fullName>
    </submittedName>
</protein>
<dbReference type="Gene3D" id="3.40.960.10">
    <property type="entry name" value="VSR Endonuclease"/>
    <property type="match status" value="1"/>
</dbReference>
<dbReference type="OrthoDB" id="1272986at2"/>
<evidence type="ECO:0000313" key="1">
    <source>
        <dbReference type="EMBL" id="PTX21181.1"/>
    </source>
</evidence>
<dbReference type="AlphaFoldDB" id="A0A2T5YPE8"/>